<organism evidence="3 4">
    <name type="scientific">Candidatus Magnetoglobus multicellularis str. Araruama</name>
    <dbReference type="NCBI Taxonomy" id="890399"/>
    <lineage>
        <taxon>Bacteria</taxon>
        <taxon>Pseudomonadati</taxon>
        <taxon>Thermodesulfobacteriota</taxon>
        <taxon>Desulfobacteria</taxon>
        <taxon>Desulfobacterales</taxon>
        <taxon>Desulfobacteraceae</taxon>
        <taxon>Candidatus Magnetoglobus</taxon>
    </lineage>
</organism>
<dbReference type="SUPFAM" id="SSF55073">
    <property type="entry name" value="Nucleotide cyclase"/>
    <property type="match status" value="1"/>
</dbReference>
<dbReference type="SMART" id="SM00052">
    <property type="entry name" value="EAL"/>
    <property type="match status" value="1"/>
</dbReference>
<dbReference type="SUPFAM" id="SSF141868">
    <property type="entry name" value="EAL domain-like"/>
    <property type="match status" value="1"/>
</dbReference>
<dbReference type="GO" id="GO:0071111">
    <property type="term" value="F:cyclic-guanylate-specific phosphodiesterase activity"/>
    <property type="evidence" value="ECO:0007669"/>
    <property type="project" value="InterPro"/>
</dbReference>
<dbReference type="Gene3D" id="3.20.20.450">
    <property type="entry name" value="EAL domain"/>
    <property type="match status" value="1"/>
</dbReference>
<dbReference type="InterPro" id="IPR029787">
    <property type="entry name" value="Nucleotide_cyclase"/>
</dbReference>
<sequence>MSNQNHSPSTIDGRTKTFEHLCDILENKRVYPVFQPIIDLKSGDVFGYEALSRLEDLSIIKSPEDLFVTAQKFDQTARLEKLCREKAIRRAHDLNITGYLAINICPSVLKAANHTKGLTVALIRDLESIKCNIILELTERYYIRDYSLFIQAVEYYRAQGFRIAIDDLGAGFSDLKMLSQIEPYMVKIDGFLISNIHRSIKKQRLLKALVTFCHDVNALVSAECVEKPEELEVLIDMNVDLAQGFYLGRPNEELLGCKDKALEMINLRKQKRLSPDNSITNTSIGSLCEYVEPIQIKETVGEVSERFRQDQTLSTIPVLNENKPMGIINKRELFYRLGQKFGYDLFSRKYIKTFAETALVFEYNIPMEEVSQRVLNRDERTIYDAVIVVKNGVYIGIVKIHSILERITEQKIKLAQQANPLTGLPGNMLIKDNIENRLNKNQVFAVMYFDLDHFKPFNDNFGFEQGDCVLQFLGILLKRVISEWDPKSFIGHVGGDDFIAVTRVQGIEKLCQSIITEFDDGIKSFHSAETCALGCYESRDRQGKARKFSIMSISIAVISTRDRMFKSYGHIASIASEIKKKAKKMKGSSYFIDQRKD</sequence>
<dbReference type="NCBIfam" id="TIGR00254">
    <property type="entry name" value="GGDEF"/>
    <property type="match status" value="1"/>
</dbReference>
<dbReference type="PANTHER" id="PTHR33121:SF76">
    <property type="entry name" value="SIGNALING PROTEIN"/>
    <property type="match status" value="1"/>
</dbReference>
<dbReference type="InterPro" id="IPR050706">
    <property type="entry name" value="Cyclic-di-GMP_PDE-like"/>
</dbReference>
<dbReference type="Gene3D" id="3.10.580.10">
    <property type="entry name" value="CBS-domain"/>
    <property type="match status" value="1"/>
</dbReference>
<dbReference type="PANTHER" id="PTHR33121">
    <property type="entry name" value="CYCLIC DI-GMP PHOSPHODIESTERASE PDEF"/>
    <property type="match status" value="1"/>
</dbReference>
<dbReference type="AlphaFoldDB" id="A0A1V1PBF2"/>
<name>A0A1V1PBF2_9BACT</name>
<comment type="caution">
    <text evidence="3">The sequence shown here is derived from an EMBL/GenBank/DDBJ whole genome shotgun (WGS) entry which is preliminary data.</text>
</comment>
<reference evidence="4" key="1">
    <citation type="submission" date="2012-11" db="EMBL/GenBank/DDBJ databases">
        <authorList>
            <person name="Lucero-Rivera Y.E."/>
            <person name="Tovar-Ramirez D."/>
        </authorList>
    </citation>
    <scope>NUCLEOTIDE SEQUENCE [LARGE SCALE GENOMIC DNA]</scope>
    <source>
        <strain evidence="4">Araruama</strain>
    </source>
</reference>
<accession>A0A1V1PBF2</accession>
<feature type="domain" description="EAL" evidence="1">
    <location>
        <begin position="14"/>
        <end position="264"/>
    </location>
</feature>
<dbReference type="InterPro" id="IPR001633">
    <property type="entry name" value="EAL_dom"/>
</dbReference>
<dbReference type="Pfam" id="PF00990">
    <property type="entry name" value="GGDEF"/>
    <property type="match status" value="1"/>
</dbReference>
<dbReference type="SUPFAM" id="SSF54631">
    <property type="entry name" value="CBS-domain pair"/>
    <property type="match status" value="1"/>
</dbReference>
<evidence type="ECO:0000259" key="2">
    <source>
        <dbReference type="PROSITE" id="PS50887"/>
    </source>
</evidence>
<evidence type="ECO:0000259" key="1">
    <source>
        <dbReference type="PROSITE" id="PS50883"/>
    </source>
</evidence>
<feature type="domain" description="GGDEF" evidence="2">
    <location>
        <begin position="442"/>
        <end position="595"/>
    </location>
</feature>
<dbReference type="InterPro" id="IPR046342">
    <property type="entry name" value="CBS_dom_sf"/>
</dbReference>
<evidence type="ECO:0000313" key="4">
    <source>
        <dbReference type="Proteomes" id="UP000189670"/>
    </source>
</evidence>
<dbReference type="Gene3D" id="3.30.70.270">
    <property type="match status" value="1"/>
</dbReference>
<dbReference type="Pfam" id="PF00571">
    <property type="entry name" value="CBS"/>
    <property type="match status" value="1"/>
</dbReference>
<dbReference type="Pfam" id="PF00563">
    <property type="entry name" value="EAL"/>
    <property type="match status" value="1"/>
</dbReference>
<dbReference type="InterPro" id="IPR000160">
    <property type="entry name" value="GGDEF_dom"/>
</dbReference>
<proteinExistence type="predicted"/>
<dbReference type="CDD" id="cd01948">
    <property type="entry name" value="EAL"/>
    <property type="match status" value="1"/>
</dbReference>
<dbReference type="InterPro" id="IPR035919">
    <property type="entry name" value="EAL_sf"/>
</dbReference>
<evidence type="ECO:0000313" key="3">
    <source>
        <dbReference type="EMBL" id="ETR72015.1"/>
    </source>
</evidence>
<dbReference type="SMART" id="SM00267">
    <property type="entry name" value="GGDEF"/>
    <property type="match status" value="1"/>
</dbReference>
<gene>
    <name evidence="3" type="ORF">OMM_07754</name>
</gene>
<dbReference type="CDD" id="cd01949">
    <property type="entry name" value="GGDEF"/>
    <property type="match status" value="1"/>
</dbReference>
<dbReference type="EMBL" id="ATBP01000193">
    <property type="protein sequence ID" value="ETR72015.1"/>
    <property type="molecule type" value="Genomic_DNA"/>
</dbReference>
<dbReference type="PROSITE" id="PS50887">
    <property type="entry name" value="GGDEF"/>
    <property type="match status" value="1"/>
</dbReference>
<dbReference type="InterPro" id="IPR000644">
    <property type="entry name" value="CBS_dom"/>
</dbReference>
<dbReference type="InterPro" id="IPR043128">
    <property type="entry name" value="Rev_trsase/Diguanyl_cyclase"/>
</dbReference>
<protein>
    <submittedName>
        <fullName evidence="3">Diguanylate cyclase/phosphodiesterase</fullName>
    </submittedName>
</protein>
<dbReference type="PROSITE" id="PS50883">
    <property type="entry name" value="EAL"/>
    <property type="match status" value="1"/>
</dbReference>
<dbReference type="Proteomes" id="UP000189670">
    <property type="component" value="Unassembled WGS sequence"/>
</dbReference>